<proteinExistence type="predicted"/>
<gene>
    <name evidence="2" type="ORF">TVAG_412580</name>
</gene>
<dbReference type="RefSeq" id="XP_001315677.1">
    <property type="nucleotide sequence ID" value="XM_001315642.1"/>
</dbReference>
<feature type="transmembrane region" description="Helical" evidence="1">
    <location>
        <begin position="221"/>
        <end position="242"/>
    </location>
</feature>
<keyword evidence="1" id="KW-0472">Membrane</keyword>
<feature type="transmembrane region" description="Helical" evidence="1">
    <location>
        <begin position="263"/>
        <end position="284"/>
    </location>
</feature>
<protein>
    <submittedName>
        <fullName evidence="2">Uncharacterized protein</fullName>
    </submittedName>
</protein>
<dbReference type="VEuPathDB" id="TrichDB:TVAGG3_0936090"/>
<name>A2EV71_TRIV3</name>
<evidence type="ECO:0000313" key="2">
    <source>
        <dbReference type="EMBL" id="EAY03454.1"/>
    </source>
</evidence>
<organism evidence="2 3">
    <name type="scientific">Trichomonas vaginalis (strain ATCC PRA-98 / G3)</name>
    <dbReference type="NCBI Taxonomy" id="412133"/>
    <lineage>
        <taxon>Eukaryota</taxon>
        <taxon>Metamonada</taxon>
        <taxon>Parabasalia</taxon>
        <taxon>Trichomonadida</taxon>
        <taxon>Trichomonadidae</taxon>
        <taxon>Trichomonas</taxon>
    </lineage>
</organism>
<dbReference type="EMBL" id="DS113504">
    <property type="protein sequence ID" value="EAY03454.1"/>
    <property type="molecule type" value="Genomic_DNA"/>
</dbReference>
<dbReference type="Proteomes" id="UP000001542">
    <property type="component" value="Unassembled WGS sequence"/>
</dbReference>
<reference evidence="2" key="1">
    <citation type="submission" date="2006-10" db="EMBL/GenBank/DDBJ databases">
        <authorList>
            <person name="Amadeo P."/>
            <person name="Zhao Q."/>
            <person name="Wortman J."/>
            <person name="Fraser-Liggett C."/>
            <person name="Carlton J."/>
        </authorList>
    </citation>
    <scope>NUCLEOTIDE SEQUENCE</scope>
    <source>
        <strain evidence="2">G3</strain>
    </source>
</reference>
<feature type="transmembrane region" description="Helical" evidence="1">
    <location>
        <begin position="184"/>
        <end position="201"/>
    </location>
</feature>
<dbReference type="AlphaFoldDB" id="A2EV71"/>
<reference evidence="2" key="2">
    <citation type="journal article" date="2007" name="Science">
        <title>Draft genome sequence of the sexually transmitted pathogen Trichomonas vaginalis.</title>
        <authorList>
            <person name="Carlton J.M."/>
            <person name="Hirt R.P."/>
            <person name="Silva J.C."/>
            <person name="Delcher A.L."/>
            <person name="Schatz M."/>
            <person name="Zhao Q."/>
            <person name="Wortman J.R."/>
            <person name="Bidwell S.L."/>
            <person name="Alsmark U.C.M."/>
            <person name="Besteiro S."/>
            <person name="Sicheritz-Ponten T."/>
            <person name="Noel C.J."/>
            <person name="Dacks J.B."/>
            <person name="Foster P.G."/>
            <person name="Simillion C."/>
            <person name="Van de Peer Y."/>
            <person name="Miranda-Saavedra D."/>
            <person name="Barton G.J."/>
            <person name="Westrop G.D."/>
            <person name="Mueller S."/>
            <person name="Dessi D."/>
            <person name="Fiori P.L."/>
            <person name="Ren Q."/>
            <person name="Paulsen I."/>
            <person name="Zhang H."/>
            <person name="Bastida-Corcuera F.D."/>
            <person name="Simoes-Barbosa A."/>
            <person name="Brown M.T."/>
            <person name="Hayes R.D."/>
            <person name="Mukherjee M."/>
            <person name="Okumura C.Y."/>
            <person name="Schneider R."/>
            <person name="Smith A.J."/>
            <person name="Vanacova S."/>
            <person name="Villalvazo M."/>
            <person name="Haas B.J."/>
            <person name="Pertea M."/>
            <person name="Feldblyum T.V."/>
            <person name="Utterback T.R."/>
            <person name="Shu C.L."/>
            <person name="Osoegawa K."/>
            <person name="de Jong P.J."/>
            <person name="Hrdy I."/>
            <person name="Horvathova L."/>
            <person name="Zubacova Z."/>
            <person name="Dolezal P."/>
            <person name="Malik S.B."/>
            <person name="Logsdon J.M. Jr."/>
            <person name="Henze K."/>
            <person name="Gupta A."/>
            <person name="Wang C.C."/>
            <person name="Dunne R.L."/>
            <person name="Upcroft J.A."/>
            <person name="Upcroft P."/>
            <person name="White O."/>
            <person name="Salzberg S.L."/>
            <person name="Tang P."/>
            <person name="Chiu C.-H."/>
            <person name="Lee Y.-S."/>
            <person name="Embley T.M."/>
            <person name="Coombs G.H."/>
            <person name="Mottram J.C."/>
            <person name="Tachezy J."/>
            <person name="Fraser-Liggett C.M."/>
            <person name="Johnson P.J."/>
        </authorList>
    </citation>
    <scope>NUCLEOTIDE SEQUENCE [LARGE SCALE GENOMIC DNA]</scope>
    <source>
        <strain evidence="2">G3</strain>
    </source>
</reference>
<accession>A2EV71</accession>
<feature type="transmembrane region" description="Helical" evidence="1">
    <location>
        <begin position="296"/>
        <end position="315"/>
    </location>
</feature>
<dbReference type="InParanoid" id="A2EV71"/>
<sequence length="336" mass="39532">MLISRITKDRLVRSGFIDITRSKKKFKDYGVWNGSILEINLSGEFLTDTVIDLNDKAHSIPRYEKCFRKPEYPLTYYPDKNNSYNLTVEITENMIIYPKIINCKNRFIDYSFVIKNPGPNIDSRFEKLKTLYLVLSCIHFIGSIALLFIQYYFASFGALLKSITTFILFFSIKNIDILGSHCFLIEYTNYFASGLFLYFTFRSGIIKHLEENSYDDIEMMIYHIFGFFYSFVLQYTVIRGYYPHYGIIYMIALGANVLVWGDILLYLGILPSEVYALSFLGFYILKCESKYFYPQLLYEIGVLINYLSIIFYRYIWPDLKDRIDYSALLDIIGTTF</sequence>
<keyword evidence="3" id="KW-1185">Reference proteome</keyword>
<feature type="transmembrane region" description="Helical" evidence="1">
    <location>
        <begin position="130"/>
        <end position="149"/>
    </location>
</feature>
<dbReference type="KEGG" id="tva:4761299"/>
<dbReference type="VEuPathDB" id="TrichDB:TVAG_412580"/>
<keyword evidence="1" id="KW-0812">Transmembrane</keyword>
<evidence type="ECO:0000256" key="1">
    <source>
        <dbReference type="SAM" id="Phobius"/>
    </source>
</evidence>
<keyword evidence="1" id="KW-1133">Transmembrane helix</keyword>
<evidence type="ECO:0000313" key="3">
    <source>
        <dbReference type="Proteomes" id="UP000001542"/>
    </source>
</evidence>